<evidence type="ECO:0000259" key="1">
    <source>
        <dbReference type="PROSITE" id="PS50802"/>
    </source>
</evidence>
<dbReference type="PROSITE" id="PS50802">
    <property type="entry name" value="OTU"/>
    <property type="match status" value="1"/>
</dbReference>
<dbReference type="GO" id="GO:0000981">
    <property type="term" value="F:DNA-binding transcription factor activity, RNA polymerase II-specific"/>
    <property type="evidence" value="ECO:0007669"/>
    <property type="project" value="InterPro"/>
</dbReference>
<protein>
    <recommendedName>
        <fullName evidence="1">OTU domain-containing protein</fullName>
    </recommendedName>
</protein>
<proteinExistence type="predicted"/>
<feature type="non-terminal residue" evidence="2">
    <location>
        <position position="1"/>
    </location>
</feature>
<accession>A0A8H7UYI1</accession>
<organism evidence="2 3">
    <name type="scientific">Mucor saturninus</name>
    <dbReference type="NCBI Taxonomy" id="64648"/>
    <lineage>
        <taxon>Eukaryota</taxon>
        <taxon>Fungi</taxon>
        <taxon>Fungi incertae sedis</taxon>
        <taxon>Mucoromycota</taxon>
        <taxon>Mucoromycotina</taxon>
        <taxon>Mucoromycetes</taxon>
        <taxon>Mucorales</taxon>
        <taxon>Mucorineae</taxon>
        <taxon>Mucoraceae</taxon>
        <taxon>Mucor</taxon>
    </lineage>
</organism>
<reference evidence="2" key="1">
    <citation type="submission" date="2020-12" db="EMBL/GenBank/DDBJ databases">
        <title>Metabolic potential, ecology and presence of endohyphal bacteria is reflected in genomic diversity of Mucoromycotina.</title>
        <authorList>
            <person name="Muszewska A."/>
            <person name="Okrasinska A."/>
            <person name="Steczkiewicz K."/>
            <person name="Drgas O."/>
            <person name="Orlowska M."/>
            <person name="Perlinska-Lenart U."/>
            <person name="Aleksandrzak-Piekarczyk T."/>
            <person name="Szatraj K."/>
            <person name="Zielenkiewicz U."/>
            <person name="Pilsyk S."/>
            <person name="Malc E."/>
            <person name="Mieczkowski P."/>
            <person name="Kruszewska J.S."/>
            <person name="Biernat P."/>
            <person name="Pawlowska J."/>
        </authorList>
    </citation>
    <scope>NUCLEOTIDE SEQUENCE</scope>
    <source>
        <strain evidence="2">WA0000017839</strain>
    </source>
</reference>
<dbReference type="Pfam" id="PF08731">
    <property type="entry name" value="AFT"/>
    <property type="match status" value="1"/>
</dbReference>
<sequence>MEYHEVPNALNEAIYNNQYQTSEEIKQYLKKWAIENNFVLVVDKSDKNRRLDLRCKFGKACRIRLANDKERKKSRASFKDECPFLIRIKYSKLTEAWTVDQPNKVRQEHLHNHALLVEKLQVIPEGKVGMLSQKTIKLVTTMIKAGNRVPEIRKTLGGRDGQSILSYHDIRNWRVGNTEPFTLNSLDNDARNLMSHINSRGYLVSYEKAMSGSESKCSLTSIFFMHESAMEEVRNRGEVFIIDATYKTNNLGMPLISIQSVSHLGGKSLMSTPIAYAFVANEKTETYIWFLKAFKQAISSCSREGLTPVFVTDKCSALMNAIEQVFPNSQTMLCIWHMNQNFNKELSHIFLKAEDKQKCIDLLREMIVSYTEEEFNTTCEKYEEIATDSSLLQDCSSYKAQEYLESNWLGCKNKWAGYITRMYTHFGCTTSQRVESTHRALKSGSMSTRLDLLSAFNEVDHYVKNQIVKQNLARNREECYVDCMIRKNHQLTNLVGKVSARALLSIQKATVKARLMPEEKKLACYDNVCTCNDRICYALPCKHDIIKIGEKVLEPEDLNSRWLLKNSLGVKVNVDTEAFVVSDSQNAGDRQKIDFHQNSIKDEVRKTDCFSQILLEAELQYRSCQSVTESNALGDMLKKALEDHRKFVEEFRSMDGPIGLPKADHISKVGRPAKEKSFSPWRQISGAVSKAKQTKEDDVKHAGMGKDKIVKRDANVLYLPKRARPSEDVEQKAEERLPLPKKTKISATDGDFKVLVETYVDEDLPRNSFYEIVNVGEDGHCGFRALSYQIFGDEERFMEVKRLMRDVLLVNYEQYEICFDYFFKLDLCMKCTCSGLERVIGSERLVEHEEGEDKWLLAPECAQLAADTFQRPVAIYPSSVYKGHGQTFLPVFENENVRPSPGPSPLPIVLQNVHGNHWITFNMKRSIKVARPWISTLHRNAMERLGHQDDKVKSFWNKHLTFKKYFPSEQT</sequence>
<dbReference type="EMBL" id="JAEPRD010000052">
    <property type="protein sequence ID" value="KAG2203406.1"/>
    <property type="molecule type" value="Genomic_DNA"/>
</dbReference>
<feature type="domain" description="OTU" evidence="1">
    <location>
        <begin position="770"/>
        <end position="894"/>
    </location>
</feature>
<dbReference type="PANTHER" id="PTHR31569">
    <property type="entry name" value="SWIM-TYPE DOMAIN-CONTAINING PROTEIN"/>
    <property type="match status" value="1"/>
</dbReference>
<keyword evidence="3" id="KW-1185">Reference proteome</keyword>
<dbReference type="GO" id="GO:0045944">
    <property type="term" value="P:positive regulation of transcription by RNA polymerase II"/>
    <property type="evidence" value="ECO:0007669"/>
    <property type="project" value="InterPro"/>
</dbReference>
<evidence type="ECO:0000313" key="3">
    <source>
        <dbReference type="Proteomes" id="UP000603453"/>
    </source>
</evidence>
<dbReference type="Gene3D" id="3.90.70.80">
    <property type="match status" value="1"/>
</dbReference>
<dbReference type="InterPro" id="IPR052579">
    <property type="entry name" value="Zinc_finger_SWIM"/>
</dbReference>
<dbReference type="Proteomes" id="UP000603453">
    <property type="component" value="Unassembled WGS sequence"/>
</dbReference>
<dbReference type="OrthoDB" id="2379842at2759"/>
<name>A0A8H7UYI1_9FUNG</name>
<dbReference type="InterPro" id="IPR003323">
    <property type="entry name" value="OTU_dom"/>
</dbReference>
<dbReference type="CDD" id="cd22744">
    <property type="entry name" value="OTU"/>
    <property type="match status" value="1"/>
</dbReference>
<dbReference type="PANTHER" id="PTHR31569:SF4">
    <property type="entry name" value="SWIM-TYPE DOMAIN-CONTAINING PROTEIN"/>
    <property type="match status" value="1"/>
</dbReference>
<dbReference type="InterPro" id="IPR018289">
    <property type="entry name" value="MULE_transposase_dom"/>
</dbReference>
<dbReference type="AlphaFoldDB" id="A0A8H7UYI1"/>
<dbReference type="InterPro" id="IPR014842">
    <property type="entry name" value="AFT"/>
</dbReference>
<gene>
    <name evidence="2" type="ORF">INT47_010104</name>
</gene>
<evidence type="ECO:0000313" key="2">
    <source>
        <dbReference type="EMBL" id="KAG2203406.1"/>
    </source>
</evidence>
<comment type="caution">
    <text evidence="2">The sequence shown here is derived from an EMBL/GenBank/DDBJ whole genome shotgun (WGS) entry which is preliminary data.</text>
</comment>
<dbReference type="GO" id="GO:0010106">
    <property type="term" value="P:cellular response to iron ion starvation"/>
    <property type="evidence" value="ECO:0007669"/>
    <property type="project" value="InterPro"/>
</dbReference>
<dbReference type="Pfam" id="PF10551">
    <property type="entry name" value="MULE"/>
    <property type="match status" value="1"/>
</dbReference>